<dbReference type="Proteomes" id="UP001642464">
    <property type="component" value="Unassembled WGS sequence"/>
</dbReference>
<feature type="region of interest" description="Disordered" evidence="1">
    <location>
        <begin position="157"/>
        <end position="177"/>
    </location>
</feature>
<feature type="region of interest" description="Disordered" evidence="1">
    <location>
        <begin position="1"/>
        <end position="31"/>
    </location>
</feature>
<feature type="region of interest" description="Disordered" evidence="1">
    <location>
        <begin position="51"/>
        <end position="93"/>
    </location>
</feature>
<reference evidence="2 3" key="1">
    <citation type="submission" date="2024-02" db="EMBL/GenBank/DDBJ databases">
        <authorList>
            <person name="Chen Y."/>
            <person name="Shah S."/>
            <person name="Dougan E. K."/>
            <person name="Thang M."/>
            <person name="Chan C."/>
        </authorList>
    </citation>
    <scope>NUCLEOTIDE SEQUENCE [LARGE SCALE GENOMIC DNA]</scope>
</reference>
<evidence type="ECO:0000256" key="1">
    <source>
        <dbReference type="SAM" id="MobiDB-lite"/>
    </source>
</evidence>
<evidence type="ECO:0000313" key="3">
    <source>
        <dbReference type="Proteomes" id="UP001642464"/>
    </source>
</evidence>
<sequence length="177" mass="19551">MGCQSSVAAQGGGHCWGESTSASTWAQLSKAKPTPMVAKLDDLSIVPPRALGTLDTELGEELPGSTYLDSDESDGDGSEEEEEGDIRSAAEERRIQRRSFHSMEVFEVEDLEHLSPVRTTHALYVVELEEFLREVDEERLDAAVCYKRAVHAHKQKRREAKLAKSSQPRGVRSIVAV</sequence>
<accession>A0ABP0LHJ9</accession>
<keyword evidence="3" id="KW-1185">Reference proteome</keyword>
<name>A0ABP0LHJ9_9DINO</name>
<feature type="compositionally biased region" description="Acidic residues" evidence="1">
    <location>
        <begin position="69"/>
        <end position="84"/>
    </location>
</feature>
<proteinExistence type="predicted"/>
<gene>
    <name evidence="2" type="ORF">SCF082_LOCUS22704</name>
</gene>
<dbReference type="EMBL" id="CAXAMM010016335">
    <property type="protein sequence ID" value="CAK9038654.1"/>
    <property type="molecule type" value="Genomic_DNA"/>
</dbReference>
<comment type="caution">
    <text evidence="2">The sequence shown here is derived from an EMBL/GenBank/DDBJ whole genome shotgun (WGS) entry which is preliminary data.</text>
</comment>
<organism evidence="2 3">
    <name type="scientific">Durusdinium trenchii</name>
    <dbReference type="NCBI Taxonomy" id="1381693"/>
    <lineage>
        <taxon>Eukaryota</taxon>
        <taxon>Sar</taxon>
        <taxon>Alveolata</taxon>
        <taxon>Dinophyceae</taxon>
        <taxon>Suessiales</taxon>
        <taxon>Symbiodiniaceae</taxon>
        <taxon>Durusdinium</taxon>
    </lineage>
</organism>
<feature type="compositionally biased region" description="Polar residues" evidence="1">
    <location>
        <begin position="18"/>
        <end position="27"/>
    </location>
</feature>
<protein>
    <submittedName>
        <fullName evidence="2">Uncharacterized protein</fullName>
    </submittedName>
</protein>
<evidence type="ECO:0000313" key="2">
    <source>
        <dbReference type="EMBL" id="CAK9038654.1"/>
    </source>
</evidence>